<proteinExistence type="inferred from homology"/>
<protein>
    <submittedName>
        <fullName evidence="3">3-oxoacyl-(Acyl-carrier-protein) reductase</fullName>
    </submittedName>
</protein>
<organism evidence="3 4">
    <name type="scientific">Methylocaldum marinum</name>
    <dbReference type="NCBI Taxonomy" id="1432792"/>
    <lineage>
        <taxon>Bacteria</taxon>
        <taxon>Pseudomonadati</taxon>
        <taxon>Pseudomonadota</taxon>
        <taxon>Gammaproteobacteria</taxon>
        <taxon>Methylococcales</taxon>
        <taxon>Methylococcaceae</taxon>
        <taxon>Methylocaldum</taxon>
    </lineage>
</organism>
<dbReference type="PANTHER" id="PTHR43639:SF1">
    <property type="entry name" value="SHORT-CHAIN DEHYDROGENASE_REDUCTASE FAMILY PROTEIN"/>
    <property type="match status" value="1"/>
</dbReference>
<evidence type="ECO:0000313" key="4">
    <source>
        <dbReference type="Proteomes" id="UP000266313"/>
    </source>
</evidence>
<sequence length="223" mass="23650">MVSHPRIWLLGRETYAGALADRLAAQGATVHHSEESDPADAESATERLERAIEAAHAALGGIDALVFLDRLRRASPESNPDEVLAETIAASKRLFLAVRALAPRMAKDRVEGNVIVICDDAASSGREGFLAGAAAGGALIGMSKCLAKELGRYRIAVNVICHGFIEGIDTGVRLTAHEQMLFKVMGLGRQGNPGHLAANVLHLAHGGHWMTGQVLRVDDGLII</sequence>
<evidence type="ECO:0000313" key="3">
    <source>
        <dbReference type="EMBL" id="BBA35136.1"/>
    </source>
</evidence>
<gene>
    <name evidence="3" type="ORF">sS8_3193</name>
</gene>
<keyword evidence="4" id="KW-1185">Reference proteome</keyword>
<keyword evidence="2" id="KW-0560">Oxidoreductase</keyword>
<dbReference type="Proteomes" id="UP000266313">
    <property type="component" value="Chromosome"/>
</dbReference>
<name>A0A250KUC3_9GAMM</name>
<evidence type="ECO:0000256" key="2">
    <source>
        <dbReference type="ARBA" id="ARBA00023002"/>
    </source>
</evidence>
<dbReference type="PANTHER" id="PTHR43639">
    <property type="entry name" value="OXIDOREDUCTASE, SHORT-CHAIN DEHYDROGENASE/REDUCTASE FAMILY (AFU_ORTHOLOGUE AFUA_5G02870)"/>
    <property type="match status" value="1"/>
</dbReference>
<dbReference type="EMBL" id="AP017928">
    <property type="protein sequence ID" value="BBA35136.1"/>
    <property type="molecule type" value="Genomic_DNA"/>
</dbReference>
<dbReference type="InterPro" id="IPR036291">
    <property type="entry name" value="NAD(P)-bd_dom_sf"/>
</dbReference>
<dbReference type="AlphaFoldDB" id="A0A250KUC3"/>
<dbReference type="KEGG" id="mmai:sS8_3193"/>
<dbReference type="InterPro" id="IPR002347">
    <property type="entry name" value="SDR_fam"/>
</dbReference>
<dbReference type="GO" id="GO:0016491">
    <property type="term" value="F:oxidoreductase activity"/>
    <property type="evidence" value="ECO:0007669"/>
    <property type="project" value="UniProtKB-KW"/>
</dbReference>
<accession>A0A250KUC3</accession>
<dbReference type="Pfam" id="PF13561">
    <property type="entry name" value="adh_short_C2"/>
    <property type="match status" value="1"/>
</dbReference>
<dbReference type="RefSeq" id="WP_119630393.1">
    <property type="nucleotide sequence ID" value="NZ_AP017928.1"/>
</dbReference>
<comment type="similarity">
    <text evidence="1">Belongs to the short-chain dehydrogenases/reductases (SDR) family.</text>
</comment>
<dbReference type="OrthoDB" id="9803628at2"/>
<dbReference type="CDD" id="cd05233">
    <property type="entry name" value="SDR_c"/>
    <property type="match status" value="1"/>
</dbReference>
<evidence type="ECO:0000256" key="1">
    <source>
        <dbReference type="ARBA" id="ARBA00006484"/>
    </source>
</evidence>
<dbReference type="Gene3D" id="3.40.50.720">
    <property type="entry name" value="NAD(P)-binding Rossmann-like Domain"/>
    <property type="match status" value="1"/>
</dbReference>
<dbReference type="SUPFAM" id="SSF51735">
    <property type="entry name" value="NAD(P)-binding Rossmann-fold domains"/>
    <property type="match status" value="1"/>
</dbReference>
<reference evidence="3 4" key="1">
    <citation type="submission" date="2016-12" db="EMBL/GenBank/DDBJ databases">
        <title>Genome sequencing of Methylocaldum marinum.</title>
        <authorList>
            <person name="Takeuchi M."/>
            <person name="Kamagata Y."/>
            <person name="Hiraoka S."/>
            <person name="Oshima K."/>
            <person name="Hattori M."/>
            <person name="Iwasaki W."/>
        </authorList>
    </citation>
    <scope>NUCLEOTIDE SEQUENCE [LARGE SCALE GENOMIC DNA]</scope>
    <source>
        <strain evidence="3 4">S8</strain>
    </source>
</reference>
<dbReference type="PRINTS" id="PR00081">
    <property type="entry name" value="GDHRDH"/>
</dbReference>